<dbReference type="Proteomes" id="UP000199320">
    <property type="component" value="Unassembled WGS sequence"/>
</dbReference>
<dbReference type="EMBL" id="FMZP01000002">
    <property type="protein sequence ID" value="SDC24631.1"/>
    <property type="molecule type" value="Genomic_DNA"/>
</dbReference>
<keyword evidence="2" id="KW-0812">Transmembrane</keyword>
<accession>A0A1H9YUJ0</accession>
<dbReference type="RefSeq" id="WP_223174674.1">
    <property type="nucleotide sequence ID" value="NZ_FMZP01000002.1"/>
</dbReference>
<evidence type="ECO:0000313" key="5">
    <source>
        <dbReference type="Proteomes" id="UP000199320"/>
    </source>
</evidence>
<keyword evidence="5" id="KW-1185">Reference proteome</keyword>
<protein>
    <submittedName>
        <fullName evidence="4">Uncharacterized protein</fullName>
    </submittedName>
</protein>
<evidence type="ECO:0000313" key="3">
    <source>
        <dbReference type="EMBL" id="SDC24631.1"/>
    </source>
</evidence>
<name>A0A1H9YUJ0_9EURY</name>
<reference evidence="5 6" key="1">
    <citation type="submission" date="2016-10" db="EMBL/GenBank/DDBJ databases">
        <authorList>
            <person name="Varghese N."/>
            <person name="Submissions S."/>
        </authorList>
    </citation>
    <scope>NUCLEOTIDE SEQUENCE [LARGE SCALE GENOMIC DNA]</scope>
    <source>
        <strain evidence="3 6">CDM_1</strain>
        <strain evidence="5">CDM_6</strain>
    </source>
</reference>
<evidence type="ECO:0000256" key="2">
    <source>
        <dbReference type="SAM" id="Phobius"/>
    </source>
</evidence>
<evidence type="ECO:0000313" key="4">
    <source>
        <dbReference type="EMBL" id="SES72755.1"/>
    </source>
</evidence>
<dbReference type="Proteomes" id="UP000324021">
    <property type="component" value="Unassembled WGS sequence"/>
</dbReference>
<dbReference type="AlphaFoldDB" id="A0A1H9YUJ0"/>
<keyword evidence="2" id="KW-0472">Membrane</keyword>
<keyword evidence="2" id="KW-1133">Transmembrane helix</keyword>
<proteinExistence type="predicted"/>
<feature type="transmembrane region" description="Helical" evidence="2">
    <location>
        <begin position="133"/>
        <end position="160"/>
    </location>
</feature>
<dbReference type="EMBL" id="FOIC01000001">
    <property type="protein sequence ID" value="SES72755.1"/>
    <property type="molecule type" value="Genomic_DNA"/>
</dbReference>
<evidence type="ECO:0000313" key="6">
    <source>
        <dbReference type="Proteomes" id="UP000324021"/>
    </source>
</evidence>
<evidence type="ECO:0000256" key="1">
    <source>
        <dbReference type="SAM" id="MobiDB-lite"/>
    </source>
</evidence>
<sequence length="161" mass="17495">MRLTPSWLRSSSEGDADERSGDSETTSEFTMVYSPGSDVSTTDTDKTRVREFVPESDTALVAVLDELNTPVTVDEVTDELIEPARPPIETWATVHERLHQDRLPALDAAGAIEFDATRGVIERSITRTNENQFFSSAVLAAISLGLLCVVIALVSVSVLIS</sequence>
<organism evidence="4 5">
    <name type="scientific">Natrinema hispanicum</name>
    <dbReference type="NCBI Taxonomy" id="392421"/>
    <lineage>
        <taxon>Archaea</taxon>
        <taxon>Methanobacteriati</taxon>
        <taxon>Methanobacteriota</taxon>
        <taxon>Stenosarchaea group</taxon>
        <taxon>Halobacteria</taxon>
        <taxon>Halobacteriales</taxon>
        <taxon>Natrialbaceae</taxon>
        <taxon>Natrinema</taxon>
    </lineage>
</organism>
<feature type="region of interest" description="Disordered" evidence="1">
    <location>
        <begin position="1"/>
        <end position="44"/>
    </location>
</feature>
<reference evidence="4" key="2">
    <citation type="submission" date="2016-10" db="EMBL/GenBank/DDBJ databases">
        <authorList>
            <person name="de Groot N.N."/>
        </authorList>
    </citation>
    <scope>NUCLEOTIDE SEQUENCE [LARGE SCALE GENOMIC DNA]</scope>
    <source>
        <strain evidence="4">CDM_6</strain>
    </source>
</reference>
<gene>
    <name evidence="4" type="ORF">SAMN04488694_101251</name>
    <name evidence="3" type="ORF">SAMN05192552_1002221</name>
</gene>